<reference evidence="2" key="1">
    <citation type="submission" date="2019-03" db="EMBL/GenBank/DDBJ databases">
        <title>Single cell metagenomics reveals metabolic interactions within the superorganism composed of flagellate Streblomastix strix and complex community of Bacteroidetes bacteria on its surface.</title>
        <authorList>
            <person name="Treitli S.C."/>
            <person name="Kolisko M."/>
            <person name="Husnik F."/>
            <person name="Keeling P."/>
            <person name="Hampl V."/>
        </authorList>
    </citation>
    <scope>NUCLEOTIDE SEQUENCE</scope>
    <source>
        <strain evidence="2">STM</strain>
    </source>
</reference>
<gene>
    <name evidence="2" type="ORF">EZS27_036912</name>
</gene>
<accession>A0A5J4PR66</accession>
<proteinExistence type="predicted"/>
<feature type="non-terminal residue" evidence="2">
    <location>
        <position position="1"/>
    </location>
</feature>
<feature type="domain" description="Ketopantoate reductase C-terminal" evidence="1">
    <location>
        <begin position="42"/>
        <end position="161"/>
    </location>
</feature>
<organism evidence="2">
    <name type="scientific">termite gut metagenome</name>
    <dbReference type="NCBI Taxonomy" id="433724"/>
    <lineage>
        <taxon>unclassified sequences</taxon>
        <taxon>metagenomes</taxon>
        <taxon>organismal metagenomes</taxon>
    </lineage>
</organism>
<dbReference type="InterPro" id="IPR013752">
    <property type="entry name" value="KPA_reductase"/>
</dbReference>
<name>A0A5J4PR66_9ZZZZ</name>
<dbReference type="EMBL" id="SNRY01006663">
    <property type="protein sequence ID" value="KAA6312096.1"/>
    <property type="molecule type" value="Genomic_DNA"/>
</dbReference>
<evidence type="ECO:0000259" key="1">
    <source>
        <dbReference type="Pfam" id="PF08546"/>
    </source>
</evidence>
<dbReference type="PANTHER" id="PTHR21708">
    <property type="entry name" value="PROBABLE 2-DEHYDROPANTOATE 2-REDUCTASE"/>
    <property type="match status" value="1"/>
</dbReference>
<dbReference type="SUPFAM" id="SSF48179">
    <property type="entry name" value="6-phosphogluconate dehydrogenase C-terminal domain-like"/>
    <property type="match status" value="1"/>
</dbReference>
<dbReference type="Gene3D" id="1.10.1040.10">
    <property type="entry name" value="N-(1-d-carboxylethyl)-l-norvaline Dehydrogenase, domain 2"/>
    <property type="match status" value="1"/>
</dbReference>
<dbReference type="Pfam" id="PF08546">
    <property type="entry name" value="ApbA_C"/>
    <property type="match status" value="1"/>
</dbReference>
<dbReference type="PANTHER" id="PTHR21708:SF26">
    <property type="entry name" value="2-DEHYDROPANTOATE 2-REDUCTASE"/>
    <property type="match status" value="1"/>
</dbReference>
<evidence type="ECO:0000313" key="2">
    <source>
        <dbReference type="EMBL" id="KAA6312096.1"/>
    </source>
</evidence>
<dbReference type="GO" id="GO:0005737">
    <property type="term" value="C:cytoplasm"/>
    <property type="evidence" value="ECO:0007669"/>
    <property type="project" value="TreeGrafter"/>
</dbReference>
<dbReference type="InterPro" id="IPR013328">
    <property type="entry name" value="6PGD_dom2"/>
</dbReference>
<dbReference type="AlphaFoldDB" id="A0A5J4PR66"/>
<dbReference type="InterPro" id="IPR008927">
    <property type="entry name" value="6-PGluconate_DH-like_C_sf"/>
</dbReference>
<protein>
    <recommendedName>
        <fullName evidence="1">Ketopantoate reductase C-terminal domain-containing protein</fullName>
    </recommendedName>
</protein>
<sequence length="164" mass="18504">QMGKVFRLVFGTHRDTNVDPQLLKIVLKDLQESGITAEISTDIRKDTFVKWAYISAMACTGAYYDVPMKEVQKEGNIRDTFIGLSKESTALGIKLGIAIEEDLPTYHLKVVDSLVPETTSSMQKDIARGHTSEIQELLFDMITLAEKHGIEIPVYRKVAEKFRK</sequence>
<comment type="caution">
    <text evidence="2">The sequence shown here is derived from an EMBL/GenBank/DDBJ whole genome shotgun (WGS) entry which is preliminary data.</text>
</comment>
<dbReference type="InterPro" id="IPR051402">
    <property type="entry name" value="KPR-Related"/>
</dbReference>